<keyword evidence="3" id="KW-0614">Plasmid</keyword>
<dbReference type="PANTHER" id="PTHR30093:SF43">
    <property type="entry name" value="SLR2015 PROTEIN"/>
    <property type="match status" value="1"/>
</dbReference>
<dbReference type="GO" id="GO:0015627">
    <property type="term" value="C:type II protein secretion system complex"/>
    <property type="evidence" value="ECO:0007669"/>
    <property type="project" value="InterPro"/>
</dbReference>
<dbReference type="SUPFAM" id="SSF54523">
    <property type="entry name" value="Pili subunits"/>
    <property type="match status" value="1"/>
</dbReference>
<dbReference type="Pfam" id="PF07963">
    <property type="entry name" value="N_methyl"/>
    <property type="match status" value="1"/>
</dbReference>
<dbReference type="GO" id="GO:0015628">
    <property type="term" value="P:protein secretion by the type II secretion system"/>
    <property type="evidence" value="ECO:0007669"/>
    <property type="project" value="InterPro"/>
</dbReference>
<dbReference type="EMBL" id="KY494864">
    <property type="protein sequence ID" value="ARD70168.1"/>
    <property type="molecule type" value="Genomic_DNA"/>
</dbReference>
<evidence type="ECO:0000313" key="3">
    <source>
        <dbReference type="EMBL" id="ARD70168.1"/>
    </source>
</evidence>
<organism evidence="3">
    <name type="scientific">Pseudomonas aeruginosa</name>
    <dbReference type="NCBI Taxonomy" id="287"/>
    <lineage>
        <taxon>Bacteria</taxon>
        <taxon>Pseudomonadati</taxon>
        <taxon>Pseudomonadota</taxon>
        <taxon>Gammaproteobacteria</taxon>
        <taxon>Pseudomonadales</taxon>
        <taxon>Pseudomonadaceae</taxon>
        <taxon>Pseudomonas</taxon>
    </lineage>
</organism>
<dbReference type="AlphaFoldDB" id="A0A1V0M5J4"/>
<reference evidence="3" key="1">
    <citation type="submission" date="2017-01" db="EMBL/GenBank/DDBJ databases">
        <title>Complete nucleotide sequence of an IncP-2 blaVIM-2-harboring megaplasmid from Pseudomonas aeruginosa.</title>
        <authorList>
            <person name="Botelho J."/>
            <person name="Grosso F."/>
            <person name="Mabrouk A."/>
            <person name="Peixe L."/>
        </authorList>
    </citation>
    <scope>NUCLEOTIDE SEQUENCE</scope>
    <source>
        <strain evidence="3">FFUP_PS_37</strain>
        <plasmid evidence="3">pJB37</plasmid>
    </source>
</reference>
<keyword evidence="2" id="KW-0472">Membrane</keyword>
<keyword evidence="2" id="KW-1133">Transmembrane helix</keyword>
<feature type="transmembrane region" description="Helical" evidence="2">
    <location>
        <begin position="12"/>
        <end position="33"/>
    </location>
</feature>
<dbReference type="InterPro" id="IPR012902">
    <property type="entry name" value="N_methyl_site"/>
</dbReference>
<dbReference type="InterPro" id="IPR000983">
    <property type="entry name" value="Bac_GSPG_pilin"/>
</dbReference>
<dbReference type="InterPro" id="IPR045584">
    <property type="entry name" value="Pilin-like"/>
</dbReference>
<geneLocation type="plasmid" evidence="3">
    <name>pJB37</name>
</geneLocation>
<dbReference type="PROSITE" id="PS00409">
    <property type="entry name" value="PROKAR_NTER_METHYL"/>
    <property type="match status" value="1"/>
</dbReference>
<evidence type="ECO:0000256" key="2">
    <source>
        <dbReference type="SAM" id="Phobius"/>
    </source>
</evidence>
<dbReference type="Gene3D" id="3.30.700.10">
    <property type="entry name" value="Glycoprotein, Type 4 Pilin"/>
    <property type="match status" value="1"/>
</dbReference>
<accession>A0A1V0M5J4</accession>
<protein>
    <submittedName>
        <fullName evidence="3">Putative pilin-related protein</fullName>
    </submittedName>
</protein>
<proteinExistence type="predicted"/>
<keyword evidence="2" id="KW-0812">Transmembrane</keyword>
<evidence type="ECO:0000256" key="1">
    <source>
        <dbReference type="ARBA" id="ARBA00022481"/>
    </source>
</evidence>
<dbReference type="PRINTS" id="PR00813">
    <property type="entry name" value="BCTERIALGSPG"/>
</dbReference>
<name>A0A1V0M5J4_PSEAI</name>
<dbReference type="NCBIfam" id="TIGR02532">
    <property type="entry name" value="IV_pilin_GFxxxE"/>
    <property type="match status" value="1"/>
</dbReference>
<sequence length="356" mass="37485">MGYSSMRTREAGFTLLELSVVIAIMSMLAVMSVPRYLEEINDNRVKLAASETQTVIDAARTYRARNGSWPGGATCLQAIQALQDNVPPLIPGNLSVNKFNKAVSTSCTAFTFSVDQEVAQDWDGVLSNMLPGTSIVDTAANRIRTTIGVPGSEPALDSKLSRIVTANADLNRMQTNLLLGGNNISEVNNISAVSASISGNVSTNTLTAQSASISGQVNSNSAVTNYATINGTATIGSQVTYGTAAVYGETWFGGASQFDGNVVLKQGAVIANIVGENTACGILGQQARNSTGATLSCDNYRWTKPGGINGMRNCRWITGAPFATKICPANMVATGMNYNGYGSGYSDHDVYCCEVY</sequence>
<dbReference type="PANTHER" id="PTHR30093">
    <property type="entry name" value="GENERAL SECRETION PATHWAY PROTEIN G"/>
    <property type="match status" value="1"/>
</dbReference>
<keyword evidence="1" id="KW-0488">Methylation</keyword>